<evidence type="ECO:0000259" key="2">
    <source>
        <dbReference type="SMART" id="SM00829"/>
    </source>
</evidence>
<dbReference type="InterPro" id="IPR051603">
    <property type="entry name" value="Zinc-ADH_QOR/CCCR"/>
</dbReference>
<reference evidence="3 4" key="1">
    <citation type="journal article" date="2019" name="Int. J. Syst. Evol. Microbiol.">
        <title>The Global Catalogue of Microorganisms (GCM) 10K type strain sequencing project: providing services to taxonomists for standard genome sequencing and annotation.</title>
        <authorList>
            <consortium name="The Broad Institute Genomics Platform"/>
            <consortium name="The Broad Institute Genome Sequencing Center for Infectious Disease"/>
            <person name="Wu L."/>
            <person name="Ma J."/>
        </authorList>
    </citation>
    <scope>NUCLEOTIDE SEQUENCE [LARGE SCALE GENOMIC DNA]</scope>
    <source>
        <strain evidence="3 4">JCM 14303</strain>
    </source>
</reference>
<dbReference type="InterPro" id="IPR013149">
    <property type="entry name" value="ADH-like_C"/>
</dbReference>
<dbReference type="Gene3D" id="3.90.180.10">
    <property type="entry name" value="Medium-chain alcohol dehydrogenases, catalytic domain"/>
    <property type="match status" value="2"/>
</dbReference>
<dbReference type="InterPro" id="IPR036291">
    <property type="entry name" value="NAD(P)-bd_dom_sf"/>
</dbReference>
<protein>
    <submittedName>
        <fullName evidence="3">NADPH:quinone reductase</fullName>
    </submittedName>
</protein>
<dbReference type="InterPro" id="IPR011032">
    <property type="entry name" value="GroES-like_sf"/>
</dbReference>
<dbReference type="InterPro" id="IPR013154">
    <property type="entry name" value="ADH-like_N"/>
</dbReference>
<dbReference type="Gene3D" id="3.40.50.720">
    <property type="entry name" value="NAD(P)-binding Rossmann-like Domain"/>
    <property type="match status" value="1"/>
</dbReference>
<evidence type="ECO:0000256" key="1">
    <source>
        <dbReference type="ARBA" id="ARBA00022857"/>
    </source>
</evidence>
<dbReference type="SMART" id="SM00829">
    <property type="entry name" value="PKS_ER"/>
    <property type="match status" value="1"/>
</dbReference>
<dbReference type="SUPFAM" id="SSF51735">
    <property type="entry name" value="NAD(P)-binding Rossmann-fold domains"/>
    <property type="match status" value="1"/>
</dbReference>
<sequence length="387" mass="38882">MPGCAWHQPQTDGEYPMKAVAHSELGDADVLRVTELDIPEPGPGEVRVRVAVSGVNPTDWKGRSGAYGAAAGELPLSVPNHDGAGVIDAVGPVAGGDGASGSAAESDGASDGVGPGAAGAIGAPFAVGDRVWVSLAAYQRPASGTAQEYTVLPVNRVFPLPDGASFELGAATGIPALTAHRSLTVAEDGPSRLAPGALDGHVVLVAGGAGAVGHAAVQLARWAGATVITTVSGETKASYAKAAGAQHVVNYRDSDAAEQIRAIAPEGVDLIVEVAAGRNNALDLAVLKNRGTIAIYANDGGTPFALDIGQNMGLNVRYQFVLGYTFGWDKVAAGAEDINAAIADGALPVGEDAGLPLIEFSLDRTGDAHRAVESGAVGKVLVKVADL</sequence>
<dbReference type="EMBL" id="BAAANC010000001">
    <property type="protein sequence ID" value="GAA1514976.1"/>
    <property type="molecule type" value="Genomic_DNA"/>
</dbReference>
<keyword evidence="4" id="KW-1185">Reference proteome</keyword>
<dbReference type="PANTHER" id="PTHR44154:SF1">
    <property type="entry name" value="QUINONE OXIDOREDUCTASE"/>
    <property type="match status" value="1"/>
</dbReference>
<dbReference type="SUPFAM" id="SSF50129">
    <property type="entry name" value="GroES-like"/>
    <property type="match status" value="1"/>
</dbReference>
<evidence type="ECO:0000313" key="3">
    <source>
        <dbReference type="EMBL" id="GAA1514976.1"/>
    </source>
</evidence>
<dbReference type="Pfam" id="PF08240">
    <property type="entry name" value="ADH_N"/>
    <property type="match status" value="1"/>
</dbReference>
<comment type="caution">
    <text evidence="3">The sequence shown here is derived from an EMBL/GenBank/DDBJ whole genome shotgun (WGS) entry which is preliminary data.</text>
</comment>
<dbReference type="Pfam" id="PF00107">
    <property type="entry name" value="ADH_zinc_N"/>
    <property type="match status" value="1"/>
</dbReference>
<name>A0ABN2AAI1_9ACTN</name>
<dbReference type="CDD" id="cd08253">
    <property type="entry name" value="zeta_crystallin"/>
    <property type="match status" value="1"/>
</dbReference>
<accession>A0ABN2AAI1</accession>
<dbReference type="PANTHER" id="PTHR44154">
    <property type="entry name" value="QUINONE OXIDOREDUCTASE"/>
    <property type="match status" value="1"/>
</dbReference>
<dbReference type="Proteomes" id="UP001500363">
    <property type="component" value="Unassembled WGS sequence"/>
</dbReference>
<feature type="domain" description="Enoyl reductase (ER)" evidence="2">
    <location>
        <begin position="26"/>
        <end position="382"/>
    </location>
</feature>
<keyword evidence="1" id="KW-0521">NADP</keyword>
<proteinExistence type="predicted"/>
<gene>
    <name evidence="3" type="ORF">GCM10009741_11740</name>
</gene>
<dbReference type="InterPro" id="IPR020843">
    <property type="entry name" value="ER"/>
</dbReference>
<evidence type="ECO:0000313" key="4">
    <source>
        <dbReference type="Proteomes" id="UP001500363"/>
    </source>
</evidence>
<organism evidence="3 4">
    <name type="scientific">Kribbella lupini</name>
    <dbReference type="NCBI Taxonomy" id="291602"/>
    <lineage>
        <taxon>Bacteria</taxon>
        <taxon>Bacillati</taxon>
        <taxon>Actinomycetota</taxon>
        <taxon>Actinomycetes</taxon>
        <taxon>Propionibacteriales</taxon>
        <taxon>Kribbellaceae</taxon>
        <taxon>Kribbella</taxon>
    </lineage>
</organism>